<dbReference type="EMBL" id="SDPN01000023">
    <property type="protein sequence ID" value="RXZ69112.1"/>
    <property type="molecule type" value="Genomic_DNA"/>
</dbReference>
<keyword evidence="2 4" id="KW-0503">Monooxygenase</keyword>
<dbReference type="RefSeq" id="WP_129521279.1">
    <property type="nucleotide sequence ID" value="NZ_SDPN01000023.1"/>
</dbReference>
<dbReference type="AlphaFoldDB" id="A0A4Q2KYX9"/>
<evidence type="ECO:0000259" key="3">
    <source>
        <dbReference type="Pfam" id="PF01494"/>
    </source>
</evidence>
<proteinExistence type="predicted"/>
<evidence type="ECO:0000256" key="1">
    <source>
        <dbReference type="ARBA" id="ARBA00023002"/>
    </source>
</evidence>
<dbReference type="InterPro" id="IPR050493">
    <property type="entry name" value="FAD-dep_Monooxygenase_BioMet"/>
</dbReference>
<evidence type="ECO:0000256" key="2">
    <source>
        <dbReference type="ARBA" id="ARBA00023033"/>
    </source>
</evidence>
<evidence type="ECO:0000313" key="4">
    <source>
        <dbReference type="EMBL" id="RXZ69112.1"/>
    </source>
</evidence>
<dbReference type="GO" id="GO:0071949">
    <property type="term" value="F:FAD binding"/>
    <property type="evidence" value="ECO:0007669"/>
    <property type="project" value="InterPro"/>
</dbReference>
<sequence length="401" mass="43460">MSRALIIGGGVAGPAIALFLQRAGWQVEIFEAGEQPDEYVGLFLNVATNGLAVLEHLGLRERLVREGHRSPHMVMWSSTGKQLGTVPNGPARDPERGGVVVRRGILHRVLREAVQEAGIPITFGARLESIHETDAAVHATFADGRTATGDLLIGADGVGSPTRRHIDPNAPAPEYSGLVGLGGFAHVPGLSPTPETQHMVFGRRSFFGYLVRDGGEVYWFANITHPATDRAALRKVTAGEWLAELRELHADDPYPVPQILEHASGDVGGYPIDDLARVPHWSRGRVVAVGDAVHAISPSAGQGASLALEDAVALARCLRDEPDHTDAFAEYQRVRQSRAEAVVGYARAINRQKRVTKSRLGIAIRDALLPMFLKKARDDTRNDWLYNHEITWSEPAVGGRG</sequence>
<comment type="caution">
    <text evidence="4">The sequence shown here is derived from an EMBL/GenBank/DDBJ whole genome shotgun (WGS) entry which is preliminary data.</text>
</comment>
<organism evidence="4 5">
    <name type="scientific">Agromyces albus</name>
    <dbReference type="NCBI Taxonomy" id="205332"/>
    <lineage>
        <taxon>Bacteria</taxon>
        <taxon>Bacillati</taxon>
        <taxon>Actinomycetota</taxon>
        <taxon>Actinomycetes</taxon>
        <taxon>Micrococcales</taxon>
        <taxon>Microbacteriaceae</taxon>
        <taxon>Agromyces</taxon>
    </lineage>
</organism>
<dbReference type="Proteomes" id="UP000293865">
    <property type="component" value="Unassembled WGS sequence"/>
</dbReference>
<reference evidence="4 5" key="1">
    <citation type="submission" date="2019-01" db="EMBL/GenBank/DDBJ databases">
        <title>Agromyces.</title>
        <authorList>
            <person name="Li J."/>
        </authorList>
    </citation>
    <scope>NUCLEOTIDE SEQUENCE [LARGE SCALE GENOMIC DNA]</scope>
    <source>
        <strain evidence="4 5">DSM 15934</strain>
    </source>
</reference>
<dbReference type="InterPro" id="IPR002938">
    <property type="entry name" value="FAD-bd"/>
</dbReference>
<dbReference type="PRINTS" id="PR00420">
    <property type="entry name" value="RNGMNOXGNASE"/>
</dbReference>
<dbReference type="SUPFAM" id="SSF51905">
    <property type="entry name" value="FAD/NAD(P)-binding domain"/>
    <property type="match status" value="1"/>
</dbReference>
<feature type="domain" description="FAD-binding" evidence="3">
    <location>
        <begin position="4"/>
        <end position="343"/>
    </location>
</feature>
<dbReference type="InterPro" id="IPR036188">
    <property type="entry name" value="FAD/NAD-bd_sf"/>
</dbReference>
<dbReference type="Gene3D" id="3.50.50.60">
    <property type="entry name" value="FAD/NAD(P)-binding domain"/>
    <property type="match status" value="1"/>
</dbReference>
<dbReference type="PANTHER" id="PTHR13789">
    <property type="entry name" value="MONOOXYGENASE"/>
    <property type="match status" value="1"/>
</dbReference>
<dbReference type="PANTHER" id="PTHR13789:SF309">
    <property type="entry name" value="PUTATIVE (AFU_ORTHOLOGUE AFUA_6G14510)-RELATED"/>
    <property type="match status" value="1"/>
</dbReference>
<dbReference type="Pfam" id="PF01494">
    <property type="entry name" value="FAD_binding_3"/>
    <property type="match status" value="1"/>
</dbReference>
<protein>
    <submittedName>
        <fullName evidence="4">FAD-dependent monooxygenase</fullName>
    </submittedName>
</protein>
<keyword evidence="5" id="KW-1185">Reference proteome</keyword>
<evidence type="ECO:0000313" key="5">
    <source>
        <dbReference type="Proteomes" id="UP000293865"/>
    </source>
</evidence>
<name>A0A4Q2KYX9_9MICO</name>
<keyword evidence="1" id="KW-0560">Oxidoreductase</keyword>
<gene>
    <name evidence="4" type="ORF">ESP51_12775</name>
</gene>
<dbReference type="OrthoDB" id="9782160at2"/>
<accession>A0A4Q2KYX9</accession>
<dbReference type="GO" id="GO:0004497">
    <property type="term" value="F:monooxygenase activity"/>
    <property type="evidence" value="ECO:0007669"/>
    <property type="project" value="UniProtKB-KW"/>
</dbReference>